<dbReference type="PANTHER" id="PTHR12848">
    <property type="entry name" value="REGULATORY-ASSOCIATED PROTEIN OF MTOR"/>
    <property type="match status" value="1"/>
</dbReference>
<dbReference type="Pfam" id="PF00400">
    <property type="entry name" value="WD40"/>
    <property type="match status" value="1"/>
</dbReference>
<dbReference type="SMART" id="SM00320">
    <property type="entry name" value="WD40"/>
    <property type="match status" value="2"/>
</dbReference>
<dbReference type="AlphaFoldDB" id="A0AA38FSN2"/>
<protein>
    <submittedName>
        <fullName evidence="1">Uncharacterized protein</fullName>
    </submittedName>
</protein>
<dbReference type="GO" id="GO:0031929">
    <property type="term" value="P:TOR signaling"/>
    <property type="evidence" value="ECO:0007669"/>
    <property type="project" value="InterPro"/>
</dbReference>
<dbReference type="InterPro" id="IPR001680">
    <property type="entry name" value="WD40_rpt"/>
</dbReference>
<gene>
    <name evidence="1" type="ORF">KI387_037747</name>
</gene>
<dbReference type="GO" id="GO:0031931">
    <property type="term" value="C:TORC1 complex"/>
    <property type="evidence" value="ECO:0007669"/>
    <property type="project" value="InterPro"/>
</dbReference>
<dbReference type="InterPro" id="IPR004083">
    <property type="entry name" value="Raptor"/>
</dbReference>
<dbReference type="GO" id="GO:0030674">
    <property type="term" value="F:protein-macromolecule adaptor activity"/>
    <property type="evidence" value="ECO:0007669"/>
    <property type="project" value="TreeGrafter"/>
</dbReference>
<evidence type="ECO:0000313" key="1">
    <source>
        <dbReference type="EMBL" id="KAH9309836.1"/>
    </source>
</evidence>
<dbReference type="InterPro" id="IPR015943">
    <property type="entry name" value="WD40/YVTN_repeat-like_dom_sf"/>
</dbReference>
<dbReference type="Gene3D" id="2.130.10.10">
    <property type="entry name" value="YVTN repeat-like/Quinoprotein amine dehydrogenase"/>
    <property type="match status" value="1"/>
</dbReference>
<dbReference type="GO" id="GO:0030307">
    <property type="term" value="P:positive regulation of cell growth"/>
    <property type="evidence" value="ECO:0007669"/>
    <property type="project" value="TreeGrafter"/>
</dbReference>
<feature type="non-terminal residue" evidence="1">
    <location>
        <position position="185"/>
    </location>
</feature>
<proteinExistence type="predicted"/>
<dbReference type="Proteomes" id="UP000824469">
    <property type="component" value="Unassembled WGS sequence"/>
</dbReference>
<dbReference type="PANTHER" id="PTHR12848:SF16">
    <property type="entry name" value="REGULATORY-ASSOCIATED PROTEIN OF MTOR"/>
    <property type="match status" value="1"/>
</dbReference>
<dbReference type="GO" id="GO:0009267">
    <property type="term" value="P:cellular response to starvation"/>
    <property type="evidence" value="ECO:0007669"/>
    <property type="project" value="TreeGrafter"/>
</dbReference>
<dbReference type="SUPFAM" id="SSF50978">
    <property type="entry name" value="WD40 repeat-like"/>
    <property type="match status" value="1"/>
</dbReference>
<keyword evidence="2" id="KW-1185">Reference proteome</keyword>
<comment type="caution">
    <text evidence="1">The sequence shown here is derived from an EMBL/GenBank/DDBJ whole genome shotgun (WGS) entry which is preliminary data.</text>
</comment>
<name>A0AA38FSN2_TAXCH</name>
<sequence>MRRRTVRIWNYEEPSQMNSFDNHDGPNRGISKLSLVNELDDSMLLVASSDGCVRVWKDYTQQDKQRLATAWQATQGHRPGARSVNAVVDWQQLTGYLYASGEISSIMVWDLDREQLACSIPSSSESCISALSASEVHSGQLAAGTGDGSVRLYDIRTREMLVCATRPHVQRVVGINFQPGLDPKK</sequence>
<dbReference type="EMBL" id="JAHRHJ020000007">
    <property type="protein sequence ID" value="KAH9309836.1"/>
    <property type="molecule type" value="Genomic_DNA"/>
</dbReference>
<dbReference type="InterPro" id="IPR036322">
    <property type="entry name" value="WD40_repeat_dom_sf"/>
</dbReference>
<dbReference type="GO" id="GO:0005737">
    <property type="term" value="C:cytoplasm"/>
    <property type="evidence" value="ECO:0007669"/>
    <property type="project" value="TreeGrafter"/>
</dbReference>
<dbReference type="GO" id="GO:0010506">
    <property type="term" value="P:regulation of autophagy"/>
    <property type="evidence" value="ECO:0007669"/>
    <property type="project" value="TreeGrafter"/>
</dbReference>
<accession>A0AA38FSN2</accession>
<reference evidence="1 2" key="1">
    <citation type="journal article" date="2021" name="Nat. Plants">
        <title>The Taxus genome provides insights into paclitaxel biosynthesis.</title>
        <authorList>
            <person name="Xiong X."/>
            <person name="Gou J."/>
            <person name="Liao Q."/>
            <person name="Li Y."/>
            <person name="Zhou Q."/>
            <person name="Bi G."/>
            <person name="Li C."/>
            <person name="Du R."/>
            <person name="Wang X."/>
            <person name="Sun T."/>
            <person name="Guo L."/>
            <person name="Liang H."/>
            <person name="Lu P."/>
            <person name="Wu Y."/>
            <person name="Zhang Z."/>
            <person name="Ro D.K."/>
            <person name="Shang Y."/>
            <person name="Huang S."/>
            <person name="Yan J."/>
        </authorList>
    </citation>
    <scope>NUCLEOTIDE SEQUENCE [LARGE SCALE GENOMIC DNA]</scope>
    <source>
        <strain evidence="1">Ta-2019</strain>
    </source>
</reference>
<evidence type="ECO:0000313" key="2">
    <source>
        <dbReference type="Proteomes" id="UP000824469"/>
    </source>
</evidence>
<dbReference type="GO" id="GO:0071230">
    <property type="term" value="P:cellular response to amino acid stimulus"/>
    <property type="evidence" value="ECO:0007669"/>
    <property type="project" value="TreeGrafter"/>
</dbReference>
<organism evidence="1 2">
    <name type="scientific">Taxus chinensis</name>
    <name type="common">Chinese yew</name>
    <name type="synonym">Taxus wallichiana var. chinensis</name>
    <dbReference type="NCBI Taxonomy" id="29808"/>
    <lineage>
        <taxon>Eukaryota</taxon>
        <taxon>Viridiplantae</taxon>
        <taxon>Streptophyta</taxon>
        <taxon>Embryophyta</taxon>
        <taxon>Tracheophyta</taxon>
        <taxon>Spermatophyta</taxon>
        <taxon>Pinopsida</taxon>
        <taxon>Pinidae</taxon>
        <taxon>Conifers II</taxon>
        <taxon>Cupressales</taxon>
        <taxon>Taxaceae</taxon>
        <taxon>Taxus</taxon>
    </lineage>
</organism>